<dbReference type="InterPro" id="IPR025997">
    <property type="entry name" value="SBP_2_dom"/>
</dbReference>
<dbReference type="SUPFAM" id="SSF53822">
    <property type="entry name" value="Periplasmic binding protein-like I"/>
    <property type="match status" value="1"/>
</dbReference>
<dbReference type="NCBIfam" id="TIGR02637">
    <property type="entry name" value="RhaS"/>
    <property type="match status" value="1"/>
</dbReference>
<dbReference type="EMBL" id="BAAAZO010000012">
    <property type="protein sequence ID" value="GAA3635285.1"/>
    <property type="molecule type" value="Genomic_DNA"/>
</dbReference>
<gene>
    <name evidence="4" type="primary">rhaS</name>
    <name evidence="4" type="ORF">GCM10022223_62120</name>
</gene>
<dbReference type="InterPro" id="IPR028082">
    <property type="entry name" value="Peripla_BP_I"/>
</dbReference>
<feature type="chain" id="PRO_5047004872" evidence="2">
    <location>
        <begin position="29"/>
        <end position="351"/>
    </location>
</feature>
<evidence type="ECO:0000313" key="5">
    <source>
        <dbReference type="Proteomes" id="UP001501074"/>
    </source>
</evidence>
<dbReference type="InterPro" id="IPR013459">
    <property type="entry name" value="RhaS"/>
</dbReference>
<organism evidence="4 5">
    <name type="scientific">Kineosporia mesophila</name>
    <dbReference type="NCBI Taxonomy" id="566012"/>
    <lineage>
        <taxon>Bacteria</taxon>
        <taxon>Bacillati</taxon>
        <taxon>Actinomycetota</taxon>
        <taxon>Actinomycetes</taxon>
        <taxon>Kineosporiales</taxon>
        <taxon>Kineosporiaceae</taxon>
        <taxon>Kineosporia</taxon>
    </lineage>
</organism>
<dbReference type="PANTHER" id="PTHR30036">
    <property type="entry name" value="D-XYLOSE-BINDING PERIPLASMIC PROTEIN"/>
    <property type="match status" value="1"/>
</dbReference>
<comment type="subcellular location">
    <subcellularLocation>
        <location evidence="1">Cell envelope</location>
    </subcellularLocation>
</comment>
<sequence>MRTLTRLLDRRTALLGVATLSLALTMTACGKADTGTSSDGESGGSGDKPLSIVFLPKNLGNPYFDASDAGGKKAVEALGGTFSEVGPQTASPDAQVQYINTAAQQHASAIVLSANDPKAVGSALTQAKSSGTKIVTFDSDTEAQYRDLFVNQASPEGIAKAQVDGLAEQIGDSGEIAILSASANATNQNAWIDLMKKDLQADHPDIKLVDTVYGNDDDQTSFDKTAALLKNHPNLKGIISPTTVGIAAAARYLSTSKSKGKVALTGLGTPNQMRKFVEDGTVTEFYLWNPTDLGTLAAYAAAALANGEITGKEGDKFTAGDLGDYTVGADNTVLLGDPTGFNKDNIGDFDF</sequence>
<dbReference type="CDD" id="cd20000">
    <property type="entry name" value="PBP1_ABC_rhamnose"/>
    <property type="match status" value="1"/>
</dbReference>
<name>A0ABP7AL70_9ACTN</name>
<evidence type="ECO:0000256" key="2">
    <source>
        <dbReference type="SAM" id="SignalP"/>
    </source>
</evidence>
<reference evidence="5" key="1">
    <citation type="journal article" date="2019" name="Int. J. Syst. Evol. Microbiol.">
        <title>The Global Catalogue of Microorganisms (GCM) 10K type strain sequencing project: providing services to taxonomists for standard genome sequencing and annotation.</title>
        <authorList>
            <consortium name="The Broad Institute Genomics Platform"/>
            <consortium name="The Broad Institute Genome Sequencing Center for Infectious Disease"/>
            <person name="Wu L."/>
            <person name="Ma J."/>
        </authorList>
    </citation>
    <scope>NUCLEOTIDE SEQUENCE [LARGE SCALE GENOMIC DNA]</scope>
    <source>
        <strain evidence="5">JCM 16902</strain>
    </source>
</reference>
<evidence type="ECO:0000259" key="3">
    <source>
        <dbReference type="Pfam" id="PF13407"/>
    </source>
</evidence>
<evidence type="ECO:0000313" key="4">
    <source>
        <dbReference type="EMBL" id="GAA3635285.1"/>
    </source>
</evidence>
<protein>
    <submittedName>
        <fullName evidence="4">Rhamnose ABC transporter substrate-binding protein</fullName>
    </submittedName>
</protein>
<proteinExistence type="predicted"/>
<feature type="signal peptide" evidence="2">
    <location>
        <begin position="1"/>
        <end position="28"/>
    </location>
</feature>
<dbReference type="Pfam" id="PF13407">
    <property type="entry name" value="Peripla_BP_4"/>
    <property type="match status" value="1"/>
</dbReference>
<comment type="caution">
    <text evidence="4">The sequence shown here is derived from an EMBL/GenBank/DDBJ whole genome shotgun (WGS) entry which is preliminary data.</text>
</comment>
<accession>A0ABP7AL70</accession>
<feature type="domain" description="Periplasmic binding protein" evidence="3">
    <location>
        <begin position="52"/>
        <end position="308"/>
    </location>
</feature>
<dbReference type="PANTHER" id="PTHR30036:SF8">
    <property type="entry name" value="ABC-TYPE SUGAR TRANSPORT SYSTEM PERIPLASMIC COMPONENT-LIKE PROTEIN"/>
    <property type="match status" value="1"/>
</dbReference>
<dbReference type="Gene3D" id="3.40.50.2300">
    <property type="match status" value="2"/>
</dbReference>
<evidence type="ECO:0000256" key="1">
    <source>
        <dbReference type="ARBA" id="ARBA00004196"/>
    </source>
</evidence>
<dbReference type="RefSeq" id="WP_231487947.1">
    <property type="nucleotide sequence ID" value="NZ_BAAAZO010000012.1"/>
</dbReference>
<dbReference type="PROSITE" id="PS51257">
    <property type="entry name" value="PROKAR_LIPOPROTEIN"/>
    <property type="match status" value="1"/>
</dbReference>
<keyword evidence="2" id="KW-0732">Signal</keyword>
<dbReference type="Proteomes" id="UP001501074">
    <property type="component" value="Unassembled WGS sequence"/>
</dbReference>
<keyword evidence="5" id="KW-1185">Reference proteome</keyword>
<dbReference type="InterPro" id="IPR050555">
    <property type="entry name" value="Bact_Solute-Bind_Prot2"/>
</dbReference>